<evidence type="ECO:0000256" key="5">
    <source>
        <dbReference type="ARBA" id="ARBA00022741"/>
    </source>
</evidence>
<evidence type="ECO:0000256" key="9">
    <source>
        <dbReference type="RuleBase" id="RU000544"/>
    </source>
</evidence>
<dbReference type="InterPro" id="IPR001267">
    <property type="entry name" value="Thymidine_kinase"/>
</dbReference>
<comment type="similarity">
    <text evidence="1 10">Belongs to the thymidine kinase family.</text>
</comment>
<dbReference type="Proteomes" id="UP000007396">
    <property type="component" value="Genome"/>
</dbReference>
<accession>H9YAG8</accession>
<proteinExistence type="inferred from homology"/>
<protein>
    <recommendedName>
        <fullName evidence="2 9">Thymidine kinase</fullName>
        <ecNumber evidence="2 9">2.7.1.21</ecNumber>
    </recommendedName>
</protein>
<evidence type="ECO:0000256" key="1">
    <source>
        <dbReference type="ARBA" id="ARBA00007587"/>
    </source>
</evidence>
<reference evidence="11 12" key="1">
    <citation type="journal article" date="2013" name="Arch. Virol.">
        <title>The genome of VP3, a T7-like phage used for the typing of Vibrio cholerae.</title>
        <authorList>
            <person name="Li W."/>
            <person name="Zhang J."/>
            <person name="Chen Z."/>
            <person name="Zhang Q."/>
            <person name="Zhang L."/>
            <person name="Du P."/>
            <person name="Chen C."/>
            <person name="Kan B."/>
        </authorList>
    </citation>
    <scope>NUCLEOTIDE SEQUENCE [LARGE SCALE GENOMIC DNA]</scope>
</reference>
<evidence type="ECO:0000256" key="6">
    <source>
        <dbReference type="ARBA" id="ARBA00022777"/>
    </source>
</evidence>
<dbReference type="InterPro" id="IPR027417">
    <property type="entry name" value="P-loop_NTPase"/>
</dbReference>
<dbReference type="GO" id="GO:0071897">
    <property type="term" value="P:DNA biosynthetic process"/>
    <property type="evidence" value="ECO:0007669"/>
    <property type="project" value="UniProtKB-KW"/>
</dbReference>
<dbReference type="SUPFAM" id="SSF52540">
    <property type="entry name" value="P-loop containing nucleoside triphosphate hydrolases"/>
    <property type="match status" value="1"/>
</dbReference>
<dbReference type="PANTHER" id="PTHR11441">
    <property type="entry name" value="THYMIDINE KINASE"/>
    <property type="match status" value="1"/>
</dbReference>
<evidence type="ECO:0000256" key="4">
    <source>
        <dbReference type="ARBA" id="ARBA00022679"/>
    </source>
</evidence>
<keyword evidence="7 9" id="KW-0067">ATP-binding</keyword>
<evidence type="ECO:0000256" key="3">
    <source>
        <dbReference type="ARBA" id="ARBA00022634"/>
    </source>
</evidence>
<sequence>MGKLVYHFGAMKAGKSAKLLQMAYQIDGKKSMGIYTTQDSCNHIESRLGISRSCKHIDELFLKPHNKYVKFIFIDECQWLKAHHIKKLREIADRNETEIHCFGLRSDFKGDTFPASNLLFLLADEFEHLPSYCDHCDCAAILHNKQQGEGKEAFESVCYEHFKGEI</sequence>
<gene>
    <name evidence="11" type="ORF">VP3_0020</name>
</gene>
<dbReference type="Pfam" id="PF00265">
    <property type="entry name" value="TK"/>
    <property type="match status" value="1"/>
</dbReference>
<evidence type="ECO:0000313" key="11">
    <source>
        <dbReference type="EMBL" id="AFH14420.1"/>
    </source>
</evidence>
<evidence type="ECO:0000256" key="10">
    <source>
        <dbReference type="RuleBase" id="RU004165"/>
    </source>
</evidence>
<keyword evidence="5 9" id="KW-0547">Nucleotide-binding</keyword>
<keyword evidence="6 9" id="KW-0418">Kinase</keyword>
<feature type="active site" description="Proton acceptor" evidence="8">
    <location>
        <position position="76"/>
    </location>
</feature>
<organism evidence="11 12">
    <name type="scientific">Vibrio phage VP3</name>
    <dbReference type="NCBI Taxonomy" id="588068"/>
    <lineage>
        <taxon>Viruses</taxon>
        <taxon>Duplodnaviria</taxon>
        <taxon>Heunggongvirae</taxon>
        <taxon>Uroviricota</taxon>
        <taxon>Caudoviricetes</taxon>
        <taxon>Autographivirales</taxon>
        <taxon>Autotranscriptaviridae</taxon>
        <taxon>Studiervirinae</taxon>
        <taxon>Chatterjeevirus</taxon>
        <taxon>Chatterjeevirus VP4</taxon>
    </lineage>
</organism>
<dbReference type="PANTHER" id="PTHR11441:SF0">
    <property type="entry name" value="THYMIDINE KINASE, CYTOSOLIC"/>
    <property type="match status" value="1"/>
</dbReference>
<evidence type="ECO:0000313" key="12">
    <source>
        <dbReference type="Proteomes" id="UP000007396"/>
    </source>
</evidence>
<evidence type="ECO:0000256" key="2">
    <source>
        <dbReference type="ARBA" id="ARBA00012118"/>
    </source>
</evidence>
<dbReference type="GO" id="GO:0046104">
    <property type="term" value="P:thymidine metabolic process"/>
    <property type="evidence" value="ECO:0007669"/>
    <property type="project" value="TreeGrafter"/>
</dbReference>
<dbReference type="PIRSF" id="PIRSF035805">
    <property type="entry name" value="TK_cell"/>
    <property type="match status" value="1"/>
</dbReference>
<keyword evidence="4 9" id="KW-0808">Transferase</keyword>
<keyword evidence="3 9" id="KW-0237">DNA synthesis</keyword>
<evidence type="ECO:0000256" key="8">
    <source>
        <dbReference type="PIRSR" id="PIRSR035805-1"/>
    </source>
</evidence>
<dbReference type="GO" id="GO:0004797">
    <property type="term" value="F:thymidine kinase activity"/>
    <property type="evidence" value="ECO:0007669"/>
    <property type="project" value="UniProtKB-EC"/>
</dbReference>
<dbReference type="GO" id="GO:0005524">
    <property type="term" value="F:ATP binding"/>
    <property type="evidence" value="ECO:0007669"/>
    <property type="project" value="UniProtKB-KW"/>
</dbReference>
<comment type="catalytic activity">
    <reaction evidence="9">
        <text>thymidine + ATP = dTMP + ADP + H(+)</text>
        <dbReference type="Rhea" id="RHEA:19129"/>
        <dbReference type="ChEBI" id="CHEBI:15378"/>
        <dbReference type="ChEBI" id="CHEBI:17748"/>
        <dbReference type="ChEBI" id="CHEBI:30616"/>
        <dbReference type="ChEBI" id="CHEBI:63528"/>
        <dbReference type="ChEBI" id="CHEBI:456216"/>
        <dbReference type="EC" id="2.7.1.21"/>
    </reaction>
</comment>
<evidence type="ECO:0000256" key="7">
    <source>
        <dbReference type="ARBA" id="ARBA00022840"/>
    </source>
</evidence>
<dbReference type="EC" id="2.7.1.21" evidence="2 9"/>
<dbReference type="Gene3D" id="3.40.50.300">
    <property type="entry name" value="P-loop containing nucleotide triphosphate hydrolases"/>
    <property type="match status" value="1"/>
</dbReference>
<name>H9YAG8_9CAUD</name>
<dbReference type="EMBL" id="JQ780163">
    <property type="protein sequence ID" value="AFH14420.1"/>
    <property type="molecule type" value="Genomic_DNA"/>
</dbReference>